<accession>A0ABQ2X663</accession>
<reference evidence="2" key="1">
    <citation type="journal article" date="2019" name="Int. J. Syst. Evol. Microbiol.">
        <title>The Global Catalogue of Microorganisms (GCM) 10K type strain sequencing project: providing services to taxonomists for standard genome sequencing and annotation.</title>
        <authorList>
            <consortium name="The Broad Institute Genomics Platform"/>
            <consortium name="The Broad Institute Genome Sequencing Center for Infectious Disease"/>
            <person name="Wu L."/>
            <person name="Ma J."/>
        </authorList>
    </citation>
    <scope>NUCLEOTIDE SEQUENCE [LARGE SCALE GENOMIC DNA]</scope>
    <source>
        <strain evidence="2">KCTC 23916</strain>
    </source>
</reference>
<organism evidence="1 2">
    <name type="scientific">Undibacterium macrobrachii</name>
    <dbReference type="NCBI Taxonomy" id="1119058"/>
    <lineage>
        <taxon>Bacteria</taxon>
        <taxon>Pseudomonadati</taxon>
        <taxon>Pseudomonadota</taxon>
        <taxon>Betaproteobacteria</taxon>
        <taxon>Burkholderiales</taxon>
        <taxon>Oxalobacteraceae</taxon>
        <taxon>Undibacterium</taxon>
    </lineage>
</organism>
<proteinExistence type="predicted"/>
<dbReference type="RefSeq" id="WP_189344355.1">
    <property type="nucleotide sequence ID" value="NZ_BMYT01000001.1"/>
</dbReference>
<name>A0ABQ2X663_9BURK</name>
<comment type="caution">
    <text evidence="1">The sequence shown here is derived from an EMBL/GenBank/DDBJ whole genome shotgun (WGS) entry which is preliminary data.</text>
</comment>
<evidence type="ECO:0000313" key="1">
    <source>
        <dbReference type="EMBL" id="GGX01440.1"/>
    </source>
</evidence>
<gene>
    <name evidence="1" type="ORF">GCM10011282_04210</name>
</gene>
<evidence type="ECO:0000313" key="2">
    <source>
        <dbReference type="Proteomes" id="UP000620127"/>
    </source>
</evidence>
<keyword evidence="2" id="KW-1185">Reference proteome</keyword>
<protein>
    <submittedName>
        <fullName evidence="1">Uncharacterized protein</fullName>
    </submittedName>
</protein>
<dbReference type="EMBL" id="BMYT01000001">
    <property type="protein sequence ID" value="GGX01440.1"/>
    <property type="molecule type" value="Genomic_DNA"/>
</dbReference>
<sequence>MADHCQQQILEAAQAILIAAATAAGSHVYLDHVDELLEADLPAIHVEGGDEDVSDETVGHPVFQQRQFSFSTSCIVSGAGYGKAARNLAGQIEAAFLTPAPPLNGKAISLRLRGSTVNKDGSGATVLFEVRQQWLAAYYTKGGTPDALA</sequence>
<dbReference type="Proteomes" id="UP000620127">
    <property type="component" value="Unassembled WGS sequence"/>
</dbReference>